<reference evidence="2" key="1">
    <citation type="submission" date="2020-06" db="EMBL/GenBank/DDBJ databases">
        <title>WGS assembly of Ceratodon purpureus strain R40.</title>
        <authorList>
            <person name="Carey S.B."/>
            <person name="Jenkins J."/>
            <person name="Shu S."/>
            <person name="Lovell J.T."/>
            <person name="Sreedasyam A."/>
            <person name="Maumus F."/>
            <person name="Tiley G.P."/>
            <person name="Fernandez-Pozo N."/>
            <person name="Barry K."/>
            <person name="Chen C."/>
            <person name="Wang M."/>
            <person name="Lipzen A."/>
            <person name="Daum C."/>
            <person name="Saski C.A."/>
            <person name="Payton A.C."/>
            <person name="Mcbreen J.C."/>
            <person name="Conrad R.E."/>
            <person name="Kollar L.M."/>
            <person name="Olsson S."/>
            <person name="Huttunen S."/>
            <person name="Landis J.B."/>
            <person name="Wickett N.J."/>
            <person name="Johnson M.G."/>
            <person name="Rensing S.A."/>
            <person name="Grimwood J."/>
            <person name="Schmutz J."/>
            <person name="Mcdaniel S.F."/>
        </authorList>
    </citation>
    <scope>NUCLEOTIDE SEQUENCE</scope>
    <source>
        <strain evidence="2">R40</strain>
    </source>
</reference>
<feature type="compositionally biased region" description="Polar residues" evidence="1">
    <location>
        <begin position="93"/>
        <end position="103"/>
    </location>
</feature>
<feature type="compositionally biased region" description="Basic and acidic residues" evidence="1">
    <location>
        <begin position="66"/>
        <end position="77"/>
    </location>
</feature>
<comment type="caution">
    <text evidence="2">The sequence shown here is derived from an EMBL/GenBank/DDBJ whole genome shotgun (WGS) entry which is preliminary data.</text>
</comment>
<evidence type="ECO:0000313" key="3">
    <source>
        <dbReference type="Proteomes" id="UP000822688"/>
    </source>
</evidence>
<dbReference type="EMBL" id="CM026421">
    <property type="protein sequence ID" value="KAG0592657.1"/>
    <property type="molecule type" value="Genomic_DNA"/>
</dbReference>
<keyword evidence="3" id="KW-1185">Reference proteome</keyword>
<dbReference type="Proteomes" id="UP000822688">
    <property type="component" value="Chromosome 1"/>
</dbReference>
<organism evidence="2 3">
    <name type="scientific">Ceratodon purpureus</name>
    <name type="common">Fire moss</name>
    <name type="synonym">Dicranum purpureum</name>
    <dbReference type="NCBI Taxonomy" id="3225"/>
    <lineage>
        <taxon>Eukaryota</taxon>
        <taxon>Viridiplantae</taxon>
        <taxon>Streptophyta</taxon>
        <taxon>Embryophyta</taxon>
        <taxon>Bryophyta</taxon>
        <taxon>Bryophytina</taxon>
        <taxon>Bryopsida</taxon>
        <taxon>Dicranidae</taxon>
        <taxon>Pseudoditrichales</taxon>
        <taxon>Ditrichaceae</taxon>
        <taxon>Ceratodon</taxon>
    </lineage>
</organism>
<dbReference type="AlphaFoldDB" id="A0A8T0JA78"/>
<evidence type="ECO:0000313" key="2">
    <source>
        <dbReference type="EMBL" id="KAG0592657.1"/>
    </source>
</evidence>
<gene>
    <name evidence="2" type="ORF">KC19_1G270600</name>
</gene>
<protein>
    <submittedName>
        <fullName evidence="2">Uncharacterized protein</fullName>
    </submittedName>
</protein>
<sequence>MASSSFLFPERPGASAIRRPQRAHPTAYSSPIQVRNGCHAPKNVVTTTPGASSPHPVPFPRLLHMHKQDLTYSEHPRGASGAGSRRDKASLPSLDTSPNDSGCTSRSSITSLASISSTLVHYCSSHQVSKHGSCQVSQTG</sequence>
<proteinExistence type="predicted"/>
<name>A0A8T0JA78_CERPU</name>
<accession>A0A8T0JA78</accession>
<evidence type="ECO:0000256" key="1">
    <source>
        <dbReference type="SAM" id="MobiDB-lite"/>
    </source>
</evidence>
<feature type="region of interest" description="Disordered" evidence="1">
    <location>
        <begin position="1"/>
        <end position="108"/>
    </location>
</feature>